<dbReference type="PANTHER" id="PTHR43172:SF2">
    <property type="entry name" value="ADENYLOSUCCINATE LYASE C-TERMINAL DOMAIN-CONTAINING PROTEIN"/>
    <property type="match status" value="1"/>
</dbReference>
<evidence type="ECO:0000259" key="2">
    <source>
        <dbReference type="SMART" id="SM00998"/>
    </source>
</evidence>
<dbReference type="InterPro" id="IPR019468">
    <property type="entry name" value="AdenyloSucc_lyase_C"/>
</dbReference>
<comment type="caution">
    <text evidence="3">The sequence shown here is derived from an EMBL/GenBank/DDBJ whole genome shotgun (WGS) entry which is preliminary data.</text>
</comment>
<dbReference type="Proteomes" id="UP000325291">
    <property type="component" value="Unassembled WGS sequence"/>
</dbReference>
<dbReference type="InterPro" id="IPR000362">
    <property type="entry name" value="Fumarate_lyase_fam"/>
</dbReference>
<dbReference type="InterPro" id="IPR020557">
    <property type="entry name" value="Fumarate_lyase_CS"/>
</dbReference>
<name>A0A5A9ZU42_9RHOB</name>
<dbReference type="Pfam" id="PF00206">
    <property type="entry name" value="Lyase_1"/>
    <property type="match status" value="1"/>
</dbReference>
<dbReference type="Gene3D" id="1.20.200.10">
    <property type="entry name" value="Fumarase/aspartase (Central domain)"/>
    <property type="match status" value="1"/>
</dbReference>
<dbReference type="AlphaFoldDB" id="A0A5A9ZU42"/>
<dbReference type="EMBL" id="VINQ01000002">
    <property type="protein sequence ID" value="KAA0920426.1"/>
    <property type="molecule type" value="Genomic_DNA"/>
</dbReference>
<keyword evidence="3" id="KW-0456">Lyase</keyword>
<protein>
    <submittedName>
        <fullName evidence="3">Adenylosuccinate lyase family protein</fullName>
    </submittedName>
</protein>
<dbReference type="PROSITE" id="PS00163">
    <property type="entry name" value="FUMARATE_LYASES"/>
    <property type="match status" value="1"/>
</dbReference>
<dbReference type="GO" id="GO:0016829">
    <property type="term" value="F:lyase activity"/>
    <property type="evidence" value="ECO:0007669"/>
    <property type="project" value="UniProtKB-KW"/>
</dbReference>
<comment type="similarity">
    <text evidence="1">Belongs to the class-II fumarase/aspartase family.</text>
</comment>
<dbReference type="PANTHER" id="PTHR43172">
    <property type="entry name" value="ADENYLOSUCCINATE LYASE"/>
    <property type="match status" value="1"/>
</dbReference>
<dbReference type="RefSeq" id="WP_111363398.1">
    <property type="nucleotide sequence ID" value="NZ_VINQ01000002.1"/>
</dbReference>
<dbReference type="PRINTS" id="PR00149">
    <property type="entry name" value="FUMRATELYASE"/>
</dbReference>
<gene>
    <name evidence="3" type="ORF">FLO80_04785</name>
</gene>
<evidence type="ECO:0000256" key="1">
    <source>
        <dbReference type="ARBA" id="ARBA00034772"/>
    </source>
</evidence>
<evidence type="ECO:0000313" key="4">
    <source>
        <dbReference type="Proteomes" id="UP000325291"/>
    </source>
</evidence>
<feature type="domain" description="Adenylosuccinate lyase C-terminal" evidence="2">
    <location>
        <begin position="362"/>
        <end position="435"/>
    </location>
</feature>
<evidence type="ECO:0000313" key="3">
    <source>
        <dbReference type="EMBL" id="KAA0920426.1"/>
    </source>
</evidence>
<reference evidence="3 4" key="1">
    <citation type="submission" date="2019-07" db="EMBL/GenBank/DDBJ databases">
        <title>Aquicoccus porphyridii gen. nov., sp. nov., isolated from a small marine red alga, Porphyridium marinum.</title>
        <authorList>
            <person name="Liu L."/>
        </authorList>
    </citation>
    <scope>NUCLEOTIDE SEQUENCE [LARGE SCALE GENOMIC DNA]</scope>
    <source>
        <strain evidence="3 4">L1 8-17</strain>
    </source>
</reference>
<dbReference type="PRINTS" id="PR00145">
    <property type="entry name" value="ARGSUCLYASE"/>
</dbReference>
<accession>A0A5A9ZU42</accession>
<proteinExistence type="inferred from homology"/>
<dbReference type="Gene3D" id="1.10.40.30">
    <property type="entry name" value="Fumarase/aspartase (C-terminal domain)"/>
    <property type="match status" value="1"/>
</dbReference>
<dbReference type="SMART" id="SM00998">
    <property type="entry name" value="ADSL_C"/>
    <property type="match status" value="1"/>
</dbReference>
<organism evidence="3 4">
    <name type="scientific">Aquicoccus porphyridii</name>
    <dbReference type="NCBI Taxonomy" id="1852029"/>
    <lineage>
        <taxon>Bacteria</taxon>
        <taxon>Pseudomonadati</taxon>
        <taxon>Pseudomonadota</taxon>
        <taxon>Alphaproteobacteria</taxon>
        <taxon>Rhodobacterales</taxon>
        <taxon>Paracoccaceae</taxon>
        <taxon>Aquicoccus</taxon>
    </lineage>
</organism>
<dbReference type="SUPFAM" id="SSF48557">
    <property type="entry name" value="L-aspartase-like"/>
    <property type="match status" value="1"/>
</dbReference>
<dbReference type="InterPro" id="IPR022761">
    <property type="entry name" value="Fumarate_lyase_N"/>
</dbReference>
<sequence>MAGSVFDSPLYARLFPTGEVGRLFTDSADIRAMLIVEGTLAKVQGALGVIPETSGAFLHRAAMEVQVDPAGLADATGQNGVSVPGLVAAFRKALEAPEHAQFVHWGATSQDVIDTALMLRLKQVLSHYETALRRVLLALATLAEAHAEFPMPARTWGQHATPTSFGAVAAAWGTPLLGLLHELETLRAHLWVSLSGAAGTGAALGDTAGETRAALARALGLTDPGRSWHSDRTPITLIAGWITRLNAALGKMGEDLGTLSMTGIGEVRLGTSGGSSTMPQKQNPVGPGALSALAIQATALNATLQGAGLHRLDRDGPAWFAEWLALPQLCLGAAAALEQAGTLAETLAPNPGAMTANLAADQGLIHAEALSFALTAKLPRPEAQAEVKALCRKVAETGQPLPALAALAHPDLDLSAVFDPARQLGDAPATARRFAETVRALPAPQG</sequence>
<keyword evidence="4" id="KW-1185">Reference proteome</keyword>
<dbReference type="InterPro" id="IPR008948">
    <property type="entry name" value="L-Aspartase-like"/>
</dbReference>